<dbReference type="PANTHER" id="PTHR30055:SF234">
    <property type="entry name" value="HTH-TYPE TRANSCRIPTIONAL REGULATOR BETI"/>
    <property type="match status" value="1"/>
</dbReference>
<dbReference type="Pfam" id="PF00440">
    <property type="entry name" value="TetR_N"/>
    <property type="match status" value="1"/>
</dbReference>
<dbReference type="EMBL" id="AP022614">
    <property type="protein sequence ID" value="BBZ44052.1"/>
    <property type="molecule type" value="Genomic_DNA"/>
</dbReference>
<dbReference type="AlphaFoldDB" id="A0A7I7YS87"/>
<evidence type="ECO:0000256" key="3">
    <source>
        <dbReference type="ARBA" id="ARBA00023163"/>
    </source>
</evidence>
<dbReference type="Gene3D" id="1.10.357.10">
    <property type="entry name" value="Tetracycline Repressor, domain 2"/>
    <property type="match status" value="1"/>
</dbReference>
<accession>A0A7I7YS87</accession>
<dbReference type="InterPro" id="IPR001647">
    <property type="entry name" value="HTH_TetR"/>
</dbReference>
<reference evidence="4 5" key="1">
    <citation type="journal article" date="2019" name="Emerg. Microbes Infect.">
        <title>Comprehensive subspecies identification of 175 nontuberculous mycobacteria species based on 7547 genomic profiles.</title>
        <authorList>
            <person name="Matsumoto Y."/>
            <person name="Kinjo T."/>
            <person name="Motooka D."/>
            <person name="Nabeya D."/>
            <person name="Jung N."/>
            <person name="Uechi K."/>
            <person name="Horii T."/>
            <person name="Iida T."/>
            <person name="Fujita J."/>
            <person name="Nakamura S."/>
        </authorList>
    </citation>
    <scope>NUCLEOTIDE SEQUENCE [LARGE SCALE GENOMIC DNA]</scope>
    <source>
        <strain evidence="4 5">JCM 14742</strain>
    </source>
</reference>
<dbReference type="InterPro" id="IPR050109">
    <property type="entry name" value="HTH-type_TetR-like_transc_reg"/>
</dbReference>
<keyword evidence="2" id="KW-0238">DNA-binding</keyword>
<dbReference type="PROSITE" id="PS50977">
    <property type="entry name" value="HTH_TETR_2"/>
    <property type="match status" value="1"/>
</dbReference>
<protein>
    <submittedName>
        <fullName evidence="4">TetR family transcriptional regulator</fullName>
    </submittedName>
</protein>
<dbReference type="SUPFAM" id="SSF46689">
    <property type="entry name" value="Homeodomain-like"/>
    <property type="match status" value="1"/>
</dbReference>
<evidence type="ECO:0000313" key="5">
    <source>
        <dbReference type="Proteomes" id="UP000467105"/>
    </source>
</evidence>
<dbReference type="Proteomes" id="UP000467105">
    <property type="component" value="Chromosome"/>
</dbReference>
<sequence length="223" mass="24216">MVRRHGWSGNTPASDEEAITRILDAADKIIAEPGATLRIADVARLLGVTRQTVYRYFPGTEALLLATAMRSGDGFLDQLANHVRGETDAVAAVIEGLAFVIENLSQDERIRFMLSERSRGEKAPSLTSGTALSFSRSMLHRYEVDWRAAGFDEEALGGLAEFCLRILISFLADSSQATPAGATLRKFLARWVGPAVVYPQFAGAVESVGKVASARRSRRRSAS</sequence>
<dbReference type="GO" id="GO:0000976">
    <property type="term" value="F:transcription cis-regulatory region binding"/>
    <property type="evidence" value="ECO:0007669"/>
    <property type="project" value="TreeGrafter"/>
</dbReference>
<organism evidence="4 5">
    <name type="scientific">Mycobacterium parmense</name>
    <dbReference type="NCBI Taxonomy" id="185642"/>
    <lineage>
        <taxon>Bacteria</taxon>
        <taxon>Bacillati</taxon>
        <taxon>Actinomycetota</taxon>
        <taxon>Actinomycetes</taxon>
        <taxon>Mycobacteriales</taxon>
        <taxon>Mycobacteriaceae</taxon>
        <taxon>Mycobacterium</taxon>
        <taxon>Mycobacterium simiae complex</taxon>
    </lineage>
</organism>
<keyword evidence="3" id="KW-0804">Transcription</keyword>
<evidence type="ECO:0000256" key="2">
    <source>
        <dbReference type="ARBA" id="ARBA00023125"/>
    </source>
</evidence>
<dbReference type="GO" id="GO:0003700">
    <property type="term" value="F:DNA-binding transcription factor activity"/>
    <property type="evidence" value="ECO:0007669"/>
    <property type="project" value="TreeGrafter"/>
</dbReference>
<keyword evidence="5" id="KW-1185">Reference proteome</keyword>
<dbReference type="PANTHER" id="PTHR30055">
    <property type="entry name" value="HTH-TYPE TRANSCRIPTIONAL REGULATOR RUTR"/>
    <property type="match status" value="1"/>
</dbReference>
<name>A0A7I7YS87_9MYCO</name>
<keyword evidence="1" id="KW-0805">Transcription regulation</keyword>
<dbReference type="InterPro" id="IPR009057">
    <property type="entry name" value="Homeodomain-like_sf"/>
</dbReference>
<proteinExistence type="predicted"/>
<evidence type="ECO:0000313" key="4">
    <source>
        <dbReference type="EMBL" id="BBZ44052.1"/>
    </source>
</evidence>
<evidence type="ECO:0000256" key="1">
    <source>
        <dbReference type="ARBA" id="ARBA00023015"/>
    </source>
</evidence>
<gene>
    <name evidence="4" type="ORF">MPRM_13330</name>
</gene>
<dbReference type="OrthoDB" id="3212503at2"/>
<dbReference type="PRINTS" id="PR00455">
    <property type="entry name" value="HTHTETR"/>
</dbReference>
<dbReference type="RefSeq" id="WP_085271198.1">
    <property type="nucleotide sequence ID" value="NZ_AP022614.1"/>
</dbReference>